<accession>A0ABR3JJI8</accession>
<evidence type="ECO:0000313" key="6">
    <source>
        <dbReference type="EMBL" id="KAL0955316.1"/>
    </source>
</evidence>
<dbReference type="Pfam" id="PF08100">
    <property type="entry name" value="Dimerisation"/>
    <property type="match status" value="1"/>
</dbReference>
<proteinExistence type="predicted"/>
<dbReference type="SUPFAM" id="SSF53335">
    <property type="entry name" value="S-adenosyl-L-methionine-dependent methyltransferases"/>
    <property type="match status" value="1"/>
</dbReference>
<keyword evidence="2" id="KW-0808">Transferase</keyword>
<dbReference type="SUPFAM" id="SSF46785">
    <property type="entry name" value="Winged helix' DNA-binding domain"/>
    <property type="match status" value="1"/>
</dbReference>
<keyword evidence="7" id="KW-1185">Reference proteome</keyword>
<dbReference type="InterPro" id="IPR036388">
    <property type="entry name" value="WH-like_DNA-bd_sf"/>
</dbReference>
<feature type="domain" description="O-methyltransferase C-terminal" evidence="4">
    <location>
        <begin position="248"/>
        <end position="425"/>
    </location>
</feature>
<keyword evidence="3" id="KW-0949">S-adenosyl-L-methionine</keyword>
<dbReference type="Gene3D" id="3.40.50.150">
    <property type="entry name" value="Vaccinia Virus protein VP39"/>
    <property type="match status" value="1"/>
</dbReference>
<evidence type="ECO:0008006" key="8">
    <source>
        <dbReference type="Google" id="ProtNLM"/>
    </source>
</evidence>
<dbReference type="PROSITE" id="PS51683">
    <property type="entry name" value="SAM_OMT_II"/>
    <property type="match status" value="1"/>
</dbReference>
<evidence type="ECO:0000256" key="1">
    <source>
        <dbReference type="ARBA" id="ARBA00022603"/>
    </source>
</evidence>
<evidence type="ECO:0000313" key="7">
    <source>
        <dbReference type="Proteomes" id="UP001556367"/>
    </source>
</evidence>
<feature type="domain" description="O-methyltransferase dimerisation" evidence="5">
    <location>
        <begin position="92"/>
        <end position="153"/>
    </location>
</feature>
<sequence>MSALKALAQTILTNIDALEAAHAAQGSSVPLLDDLFKPSVVDSDPAATSAAREIAKAATELAAIVRSPLETLQECCMGMYTAPIIGFINEHNIADILLEAGPKGLHSDEIGKRIEADGSKVDRILRYLATRYIFREVQPNVFANNKYSSLFLKRKSLSEIEADPLAKYDLAPISAFAGIFTDEAFMSSQYLPQFLKDPGPYQSAFNIAIKDTINTFAWYDKPDNAVRGRRFAAGWKGIGDRFPPVLFTSALDWKALSDGSTVVDVGANVGSATLTLAKEFPHLHYVVQDLEFVIAKEAKDFWNEKLPEALTDGRVELQVHDFFKPMPISADVYLLRRVVHDWPKAEAEKILKNIRASAKPSSKLLICEEIMPHACAETSPFAADLAGLGKASPSITAGDIHMMTMLGGRERTIEEFVKLGDATGWKLESVKTGPLARLIYAPA</sequence>
<keyword evidence="1" id="KW-0489">Methyltransferase</keyword>
<dbReference type="Gene3D" id="1.10.10.10">
    <property type="entry name" value="Winged helix-like DNA-binding domain superfamily/Winged helix DNA-binding domain"/>
    <property type="match status" value="1"/>
</dbReference>
<evidence type="ECO:0000256" key="3">
    <source>
        <dbReference type="ARBA" id="ARBA00022691"/>
    </source>
</evidence>
<dbReference type="Pfam" id="PF00891">
    <property type="entry name" value="Methyltransf_2"/>
    <property type="match status" value="1"/>
</dbReference>
<protein>
    <recommendedName>
        <fullName evidence="8">O-methyltransferase</fullName>
    </recommendedName>
</protein>
<gene>
    <name evidence="6" type="ORF">HGRIS_004201</name>
</gene>
<dbReference type="InterPro" id="IPR016461">
    <property type="entry name" value="COMT-like"/>
</dbReference>
<dbReference type="PANTHER" id="PTHR43712:SF2">
    <property type="entry name" value="O-METHYLTRANSFERASE CICE"/>
    <property type="match status" value="1"/>
</dbReference>
<evidence type="ECO:0000256" key="2">
    <source>
        <dbReference type="ARBA" id="ARBA00022679"/>
    </source>
</evidence>
<dbReference type="PANTHER" id="PTHR43712">
    <property type="entry name" value="PUTATIVE (AFU_ORTHOLOGUE AFUA_4G14580)-RELATED"/>
    <property type="match status" value="1"/>
</dbReference>
<dbReference type="InterPro" id="IPR036390">
    <property type="entry name" value="WH_DNA-bd_sf"/>
</dbReference>
<dbReference type="InterPro" id="IPR012967">
    <property type="entry name" value="COMT_dimerisation"/>
</dbReference>
<dbReference type="InterPro" id="IPR029063">
    <property type="entry name" value="SAM-dependent_MTases_sf"/>
</dbReference>
<organism evidence="6 7">
    <name type="scientific">Hohenbuehelia grisea</name>
    <dbReference type="NCBI Taxonomy" id="104357"/>
    <lineage>
        <taxon>Eukaryota</taxon>
        <taxon>Fungi</taxon>
        <taxon>Dikarya</taxon>
        <taxon>Basidiomycota</taxon>
        <taxon>Agaricomycotina</taxon>
        <taxon>Agaricomycetes</taxon>
        <taxon>Agaricomycetidae</taxon>
        <taxon>Agaricales</taxon>
        <taxon>Pleurotineae</taxon>
        <taxon>Pleurotaceae</taxon>
        <taxon>Hohenbuehelia</taxon>
    </lineage>
</organism>
<dbReference type="EMBL" id="JASNQZ010000007">
    <property type="protein sequence ID" value="KAL0955316.1"/>
    <property type="molecule type" value="Genomic_DNA"/>
</dbReference>
<reference evidence="7" key="1">
    <citation type="submission" date="2024-06" db="EMBL/GenBank/DDBJ databases">
        <title>Multi-omics analyses provide insights into the biosynthesis of the anticancer antibiotic pleurotin in Hohenbuehelia grisea.</title>
        <authorList>
            <person name="Weaver J.A."/>
            <person name="Alberti F."/>
        </authorList>
    </citation>
    <scope>NUCLEOTIDE SEQUENCE [LARGE SCALE GENOMIC DNA]</scope>
    <source>
        <strain evidence="7">T-177</strain>
    </source>
</reference>
<evidence type="ECO:0000259" key="4">
    <source>
        <dbReference type="Pfam" id="PF00891"/>
    </source>
</evidence>
<dbReference type="Proteomes" id="UP001556367">
    <property type="component" value="Unassembled WGS sequence"/>
</dbReference>
<evidence type="ECO:0000259" key="5">
    <source>
        <dbReference type="Pfam" id="PF08100"/>
    </source>
</evidence>
<comment type="caution">
    <text evidence="6">The sequence shown here is derived from an EMBL/GenBank/DDBJ whole genome shotgun (WGS) entry which is preliminary data.</text>
</comment>
<name>A0ABR3JJI8_9AGAR</name>
<dbReference type="InterPro" id="IPR001077">
    <property type="entry name" value="COMT_C"/>
</dbReference>